<protein>
    <recommendedName>
        <fullName evidence="2">histidine kinase</fullName>
        <ecNumber evidence="2">2.7.13.3</ecNumber>
    </recommendedName>
</protein>
<dbReference type="SUPFAM" id="SSF55874">
    <property type="entry name" value="ATPase domain of HSP90 chaperone/DNA topoisomerase II/histidine kinase"/>
    <property type="match status" value="1"/>
</dbReference>
<keyword evidence="13" id="KW-0812">Transmembrane</keyword>
<dbReference type="InterPro" id="IPR004358">
    <property type="entry name" value="Sig_transdc_His_kin-like_C"/>
</dbReference>
<sequence>MKPLFPAFILLLMLAAVPAAAGHLPYNMETISVTDGLCSNNVYAVVQDQVGYMWFGTDNGLDRYDGKTLKHYVHDSENNFSLTSSTINCLIYSDCFGLLAGTENGICRYVPEKDIFASWFSEVTGGENVRTFFEEPDSTLWIGTNSGLYRVDAAGDEIINYNMSNSGVSHNIVRAIYADDRYVFVATFDGVSRMEKSTGKWINLNLKKYYIKLPQNNLVLSILQSPWDMDVLYIGMQTGFCVLDKNTMEYSVHDMSSDRNMCNNTVKTICQVKDELWLGTEEGVMIYRDGGFSSFGYDPDNLHSLPNNIVWQVYKDRNDIVWLATEGGVAHYDAGMPNFDKYDLTESTGNPYVGISFFAAASDWSGRIWLGSRFGLASYSRESNTTRWVELSTAVPGTYNFVRGLYVDRNDILWVGTAEGVLCYDTRLDREVSIQPHLKNRLKYINVMKNLDDNGILVCDVFGRVQIIRYGFDSRNRKIDIVSEKSFSIGEPVEAMEYDGNFLWFGTAAGGLLKYDSSGHRSGNVDYMKNIGDKLVPEVINCIYCDRKSSSLWVGTDKGIFVYDPDMDLFSIVPGLSHCMPVYSIVADDSGLLWITTSCSVICYDSLTSVFKTFPLNHWLDSRRIICPVSISKGADVFIFGMDVFMRMSRTDIRKQMRSAPLCITDIKIDNRPFSEYFNVPVYTVDNLELGHDQNMISFCFSMLDYTAPDITTYTYKLEGYDDSWKTVTGVQDYVEYTKLKPGNYVMKVSSVSSYGLKASNELALNVKIRPPWWISRIAVFMYFLLVFSIVYYIAVMVRKRRIAEEELQKEKLEKEKNEGISKMKMHFFTNVSHDFRTPLSLIISPVESMLENETDFDKKKKLQIVIQNARRLLRLVNQILDFKKVEEQKMKLCMSSGDLVSTIGEICWSFKEIADKRGISLHFESGEEHLVMDFDKDKIDKIFVNLISNAVKFTNDGGQVLVSLVRKDEDSVEIMVADTGVGIPDNAIPHIFERFYQVEEHVGLGGEGTGIGLMIVKEFVDMHHGHIEVLSKADQGSSFIVTLPIVNESADRDGFTSLPENVPEEDSGHEYSVLIVEDNEDMLSYLKFEFGKHYKVYAATSAEAGLKVINDEMPDLVISDIMLPGMSGIDLCRKIKGDFVTNHIPVILLTARTAEEHIIEGYDAGADEYIGKPFNMKVLLSRSDNMMKQRQHLRNALKRDTIEIEPVDRQSPDEIFIKKVVSIIEENIADPELDIPFLCDRLAVSHVNFYRKVRSITGTSANVLIREIRLKKAAQLLRIRGMSVTDVMYDVGFNHRSYFSKCFREQFGITPKNYAKKFNNDEHNEN</sequence>
<keyword evidence="8" id="KW-0902">Two-component regulatory system</keyword>
<dbReference type="Pfam" id="PF12833">
    <property type="entry name" value="HTH_18"/>
    <property type="match status" value="1"/>
</dbReference>
<evidence type="ECO:0000256" key="2">
    <source>
        <dbReference type="ARBA" id="ARBA00012438"/>
    </source>
</evidence>
<dbReference type="InterPro" id="IPR036890">
    <property type="entry name" value="HATPase_C_sf"/>
</dbReference>
<dbReference type="InterPro" id="IPR003661">
    <property type="entry name" value="HisK_dim/P_dom"/>
</dbReference>
<evidence type="ECO:0000256" key="12">
    <source>
        <dbReference type="SAM" id="Coils"/>
    </source>
</evidence>
<feature type="domain" description="Histidine kinase" evidence="16">
    <location>
        <begin position="831"/>
        <end position="1048"/>
    </location>
</feature>
<keyword evidence="5" id="KW-0547">Nucleotide-binding</keyword>
<evidence type="ECO:0000256" key="3">
    <source>
        <dbReference type="ARBA" id="ARBA00022553"/>
    </source>
</evidence>
<dbReference type="GO" id="GO:0000155">
    <property type="term" value="F:phosphorelay sensor kinase activity"/>
    <property type="evidence" value="ECO:0007669"/>
    <property type="project" value="InterPro"/>
</dbReference>
<evidence type="ECO:0000259" key="16">
    <source>
        <dbReference type="PROSITE" id="PS50109"/>
    </source>
</evidence>
<dbReference type="InterPro" id="IPR009057">
    <property type="entry name" value="Homeodomain-like_sf"/>
</dbReference>
<dbReference type="Gene3D" id="3.30.565.10">
    <property type="entry name" value="Histidine kinase-like ATPase, C-terminal domain"/>
    <property type="match status" value="1"/>
</dbReference>
<evidence type="ECO:0000256" key="14">
    <source>
        <dbReference type="SAM" id="SignalP"/>
    </source>
</evidence>
<keyword evidence="13" id="KW-0472">Membrane</keyword>
<keyword evidence="6" id="KW-0418">Kinase</keyword>
<dbReference type="InterPro" id="IPR036097">
    <property type="entry name" value="HisK_dim/P_sf"/>
</dbReference>
<dbReference type="Gene3D" id="2.130.10.10">
    <property type="entry name" value="YVTN repeat-like/Quinoprotein amine dehydrogenase"/>
    <property type="match status" value="2"/>
</dbReference>
<evidence type="ECO:0000313" key="19">
    <source>
        <dbReference type="Proteomes" id="UP000810252"/>
    </source>
</evidence>
<dbReference type="SUPFAM" id="SSF63829">
    <property type="entry name" value="Calcium-dependent phosphotriesterase"/>
    <property type="match status" value="1"/>
</dbReference>
<evidence type="ECO:0000256" key="10">
    <source>
        <dbReference type="ARBA" id="ARBA00023163"/>
    </source>
</evidence>
<evidence type="ECO:0000259" key="15">
    <source>
        <dbReference type="PROSITE" id="PS01124"/>
    </source>
</evidence>
<evidence type="ECO:0000256" key="4">
    <source>
        <dbReference type="ARBA" id="ARBA00022679"/>
    </source>
</evidence>
<dbReference type="PRINTS" id="PR00344">
    <property type="entry name" value="BCTRLSENSOR"/>
</dbReference>
<evidence type="ECO:0000256" key="9">
    <source>
        <dbReference type="ARBA" id="ARBA00023015"/>
    </source>
</evidence>
<dbReference type="PROSITE" id="PS50109">
    <property type="entry name" value="HIS_KIN"/>
    <property type="match status" value="1"/>
</dbReference>
<name>A0A9D9HFY8_9BACT</name>
<dbReference type="Pfam" id="PF00072">
    <property type="entry name" value="Response_reg"/>
    <property type="match status" value="1"/>
</dbReference>
<proteinExistence type="predicted"/>
<keyword evidence="14" id="KW-0732">Signal</keyword>
<keyword evidence="3 11" id="KW-0597">Phosphoprotein</keyword>
<dbReference type="PROSITE" id="PS01124">
    <property type="entry name" value="HTH_ARAC_FAMILY_2"/>
    <property type="match status" value="1"/>
</dbReference>
<dbReference type="Pfam" id="PF07494">
    <property type="entry name" value="Reg_prop"/>
    <property type="match status" value="2"/>
</dbReference>
<evidence type="ECO:0000313" key="18">
    <source>
        <dbReference type="EMBL" id="MBO8449294.1"/>
    </source>
</evidence>
<keyword evidence="13" id="KW-1133">Transmembrane helix</keyword>
<evidence type="ECO:0000256" key="11">
    <source>
        <dbReference type="PROSITE-ProRule" id="PRU00169"/>
    </source>
</evidence>
<dbReference type="FunFam" id="3.30.565.10:FF:000037">
    <property type="entry name" value="Hybrid sensor histidine kinase/response regulator"/>
    <property type="match status" value="1"/>
</dbReference>
<dbReference type="PANTHER" id="PTHR43547">
    <property type="entry name" value="TWO-COMPONENT HISTIDINE KINASE"/>
    <property type="match status" value="1"/>
</dbReference>
<dbReference type="Gene3D" id="1.10.287.130">
    <property type="match status" value="1"/>
</dbReference>
<feature type="coiled-coil region" evidence="12">
    <location>
        <begin position="794"/>
        <end position="823"/>
    </location>
</feature>
<evidence type="ECO:0000259" key="17">
    <source>
        <dbReference type="PROSITE" id="PS50110"/>
    </source>
</evidence>
<dbReference type="InterPro" id="IPR013783">
    <property type="entry name" value="Ig-like_fold"/>
</dbReference>
<dbReference type="SMART" id="SM00387">
    <property type="entry name" value="HATPase_c"/>
    <property type="match status" value="1"/>
</dbReference>
<accession>A0A9D9HFY8</accession>
<dbReference type="CDD" id="cd00082">
    <property type="entry name" value="HisKA"/>
    <property type="match status" value="1"/>
</dbReference>
<keyword evidence="10" id="KW-0804">Transcription</keyword>
<dbReference type="InterPro" id="IPR015943">
    <property type="entry name" value="WD40/YVTN_repeat-like_dom_sf"/>
</dbReference>
<evidence type="ECO:0000256" key="13">
    <source>
        <dbReference type="SAM" id="Phobius"/>
    </source>
</evidence>
<feature type="modified residue" description="4-aspartylphosphate" evidence="11">
    <location>
        <position position="1121"/>
    </location>
</feature>
<dbReference type="Gene3D" id="3.40.50.2300">
    <property type="match status" value="1"/>
</dbReference>
<dbReference type="Pfam" id="PF02518">
    <property type="entry name" value="HATPase_c"/>
    <property type="match status" value="1"/>
</dbReference>
<evidence type="ECO:0000256" key="7">
    <source>
        <dbReference type="ARBA" id="ARBA00022840"/>
    </source>
</evidence>
<dbReference type="FunFam" id="1.10.287.130:FF:000045">
    <property type="entry name" value="Two-component system sensor histidine kinase/response regulator"/>
    <property type="match status" value="1"/>
</dbReference>
<dbReference type="InterPro" id="IPR011006">
    <property type="entry name" value="CheY-like_superfamily"/>
</dbReference>
<dbReference type="InterPro" id="IPR005467">
    <property type="entry name" value="His_kinase_dom"/>
</dbReference>
<feature type="signal peptide" evidence="14">
    <location>
        <begin position="1"/>
        <end position="21"/>
    </location>
</feature>
<keyword evidence="7" id="KW-0067">ATP-binding</keyword>
<dbReference type="Gene3D" id="2.60.40.10">
    <property type="entry name" value="Immunoglobulins"/>
    <property type="match status" value="1"/>
</dbReference>
<dbReference type="InterPro" id="IPR003594">
    <property type="entry name" value="HATPase_dom"/>
</dbReference>
<dbReference type="GO" id="GO:0003700">
    <property type="term" value="F:DNA-binding transcription factor activity"/>
    <property type="evidence" value="ECO:0007669"/>
    <property type="project" value="InterPro"/>
</dbReference>
<dbReference type="Pfam" id="PF00512">
    <property type="entry name" value="HisKA"/>
    <property type="match status" value="1"/>
</dbReference>
<dbReference type="CDD" id="cd00075">
    <property type="entry name" value="HATPase"/>
    <property type="match status" value="1"/>
</dbReference>
<gene>
    <name evidence="18" type="ORF">IAC29_08495</name>
</gene>
<comment type="catalytic activity">
    <reaction evidence="1">
        <text>ATP + protein L-histidine = ADP + protein N-phospho-L-histidine.</text>
        <dbReference type="EC" id="2.7.13.3"/>
    </reaction>
</comment>
<dbReference type="GO" id="GO:0043565">
    <property type="term" value="F:sequence-specific DNA binding"/>
    <property type="evidence" value="ECO:0007669"/>
    <property type="project" value="InterPro"/>
</dbReference>
<dbReference type="EC" id="2.7.13.3" evidence="2"/>
<dbReference type="SUPFAM" id="SSF101898">
    <property type="entry name" value="NHL repeat"/>
    <property type="match status" value="1"/>
</dbReference>
<evidence type="ECO:0000256" key="6">
    <source>
        <dbReference type="ARBA" id="ARBA00022777"/>
    </source>
</evidence>
<dbReference type="SUPFAM" id="SSF52172">
    <property type="entry name" value="CheY-like"/>
    <property type="match status" value="1"/>
</dbReference>
<comment type="caution">
    <text evidence="18">The sequence shown here is derived from an EMBL/GenBank/DDBJ whole genome shotgun (WGS) entry which is preliminary data.</text>
</comment>
<evidence type="ECO:0000256" key="8">
    <source>
        <dbReference type="ARBA" id="ARBA00023012"/>
    </source>
</evidence>
<dbReference type="Gene3D" id="1.10.10.60">
    <property type="entry name" value="Homeodomain-like"/>
    <property type="match status" value="1"/>
</dbReference>
<evidence type="ECO:0000256" key="1">
    <source>
        <dbReference type="ARBA" id="ARBA00000085"/>
    </source>
</evidence>
<dbReference type="SMART" id="SM00342">
    <property type="entry name" value="HTH_ARAC"/>
    <property type="match status" value="1"/>
</dbReference>
<dbReference type="SUPFAM" id="SSF46689">
    <property type="entry name" value="Homeodomain-like"/>
    <property type="match status" value="1"/>
</dbReference>
<evidence type="ECO:0000256" key="5">
    <source>
        <dbReference type="ARBA" id="ARBA00022741"/>
    </source>
</evidence>
<feature type="chain" id="PRO_5038692944" description="histidine kinase" evidence="14">
    <location>
        <begin position="22"/>
        <end position="1327"/>
    </location>
</feature>
<dbReference type="InterPro" id="IPR001789">
    <property type="entry name" value="Sig_transdc_resp-reg_receiver"/>
</dbReference>
<dbReference type="SMART" id="SM00388">
    <property type="entry name" value="HisKA"/>
    <property type="match status" value="1"/>
</dbReference>
<dbReference type="InterPro" id="IPR018060">
    <property type="entry name" value="HTH_AraC"/>
</dbReference>
<keyword evidence="4" id="KW-0808">Transferase</keyword>
<dbReference type="PROSITE" id="PS50110">
    <property type="entry name" value="RESPONSE_REGULATORY"/>
    <property type="match status" value="1"/>
</dbReference>
<dbReference type="GO" id="GO:0005524">
    <property type="term" value="F:ATP binding"/>
    <property type="evidence" value="ECO:0007669"/>
    <property type="project" value="UniProtKB-KW"/>
</dbReference>
<reference evidence="18" key="2">
    <citation type="journal article" date="2021" name="PeerJ">
        <title>Extensive microbial diversity within the chicken gut microbiome revealed by metagenomics and culture.</title>
        <authorList>
            <person name="Gilroy R."/>
            <person name="Ravi A."/>
            <person name="Getino M."/>
            <person name="Pursley I."/>
            <person name="Horton D.L."/>
            <person name="Alikhan N.F."/>
            <person name="Baker D."/>
            <person name="Gharbi K."/>
            <person name="Hall N."/>
            <person name="Watson M."/>
            <person name="Adriaenssens E.M."/>
            <person name="Foster-Nyarko E."/>
            <person name="Jarju S."/>
            <person name="Secka A."/>
            <person name="Antonio M."/>
            <person name="Oren A."/>
            <person name="Chaudhuri R.R."/>
            <person name="La Ragione R."/>
            <person name="Hildebrand F."/>
            <person name="Pallen M.J."/>
        </authorList>
    </citation>
    <scope>NUCLEOTIDE SEQUENCE</scope>
    <source>
        <strain evidence="18">20514</strain>
    </source>
</reference>
<dbReference type="Proteomes" id="UP000810252">
    <property type="component" value="Unassembled WGS sequence"/>
</dbReference>
<feature type="domain" description="HTH araC/xylS-type" evidence="15">
    <location>
        <begin position="1219"/>
        <end position="1318"/>
    </location>
</feature>
<dbReference type="SMART" id="SM00448">
    <property type="entry name" value="REC"/>
    <property type="match status" value="1"/>
</dbReference>
<keyword evidence="9" id="KW-0805">Transcription regulation</keyword>
<reference evidence="18" key="1">
    <citation type="submission" date="2020-10" db="EMBL/GenBank/DDBJ databases">
        <authorList>
            <person name="Gilroy R."/>
        </authorList>
    </citation>
    <scope>NUCLEOTIDE SEQUENCE</scope>
    <source>
        <strain evidence="18">20514</strain>
    </source>
</reference>
<feature type="transmembrane region" description="Helical" evidence="13">
    <location>
        <begin position="773"/>
        <end position="795"/>
    </location>
</feature>
<dbReference type="SUPFAM" id="SSF47384">
    <property type="entry name" value="Homodimeric domain of signal transducing histidine kinase"/>
    <property type="match status" value="1"/>
</dbReference>
<keyword evidence="12" id="KW-0175">Coiled coil</keyword>
<dbReference type="Pfam" id="PF07495">
    <property type="entry name" value="Y_Y_Y"/>
    <property type="match status" value="1"/>
</dbReference>
<dbReference type="InterPro" id="IPR011110">
    <property type="entry name" value="Reg_prop"/>
</dbReference>
<feature type="domain" description="Response regulatory" evidence="17">
    <location>
        <begin position="1073"/>
        <end position="1188"/>
    </location>
</feature>
<dbReference type="EMBL" id="JADIMQ010000118">
    <property type="protein sequence ID" value="MBO8449294.1"/>
    <property type="molecule type" value="Genomic_DNA"/>
</dbReference>
<organism evidence="18 19">
    <name type="scientific">Candidatus Cryptobacteroides merdigallinarum</name>
    <dbReference type="NCBI Taxonomy" id="2840770"/>
    <lineage>
        <taxon>Bacteria</taxon>
        <taxon>Pseudomonadati</taxon>
        <taxon>Bacteroidota</taxon>
        <taxon>Bacteroidia</taxon>
        <taxon>Bacteroidales</taxon>
        <taxon>Candidatus Cryptobacteroides</taxon>
    </lineage>
</organism>
<dbReference type="PANTHER" id="PTHR43547:SF2">
    <property type="entry name" value="HYBRID SIGNAL TRANSDUCTION HISTIDINE KINASE C"/>
    <property type="match status" value="1"/>
</dbReference>
<dbReference type="InterPro" id="IPR011123">
    <property type="entry name" value="Y_Y_Y"/>
</dbReference>